<keyword evidence="2" id="KW-0808">Transferase</keyword>
<proteinExistence type="predicted"/>
<dbReference type="SUPFAM" id="SSF81301">
    <property type="entry name" value="Nucleotidyltransferase"/>
    <property type="match status" value="1"/>
</dbReference>
<accession>A0A7C4D1R8</accession>
<organism evidence="2">
    <name type="scientific">Thermofilum pendens</name>
    <dbReference type="NCBI Taxonomy" id="2269"/>
    <lineage>
        <taxon>Archaea</taxon>
        <taxon>Thermoproteota</taxon>
        <taxon>Thermoprotei</taxon>
        <taxon>Thermofilales</taxon>
        <taxon>Thermofilaceae</taxon>
        <taxon>Thermofilum</taxon>
    </lineage>
</organism>
<evidence type="ECO:0000313" key="2">
    <source>
        <dbReference type="EMBL" id="HGM46434.1"/>
    </source>
</evidence>
<dbReference type="CDD" id="cd05403">
    <property type="entry name" value="NT_KNTase_like"/>
    <property type="match status" value="1"/>
</dbReference>
<evidence type="ECO:0000259" key="1">
    <source>
        <dbReference type="Pfam" id="PF01909"/>
    </source>
</evidence>
<dbReference type="Gene3D" id="3.30.460.10">
    <property type="entry name" value="Beta Polymerase, domain 2"/>
    <property type="match status" value="1"/>
</dbReference>
<dbReference type="Pfam" id="PF01909">
    <property type="entry name" value="NTP_transf_2"/>
    <property type="match status" value="1"/>
</dbReference>
<name>A0A7C4D1R8_THEPE</name>
<dbReference type="AlphaFoldDB" id="A0A7C4D1R8"/>
<dbReference type="EMBL" id="DTBQ01000044">
    <property type="protein sequence ID" value="HGM46434.1"/>
    <property type="molecule type" value="Genomic_DNA"/>
</dbReference>
<feature type="domain" description="Polymerase nucleotidyl transferase" evidence="1">
    <location>
        <begin position="14"/>
        <end position="78"/>
    </location>
</feature>
<dbReference type="InterPro" id="IPR002934">
    <property type="entry name" value="Polymerase_NTP_transf_dom"/>
</dbReference>
<dbReference type="GO" id="GO:0016779">
    <property type="term" value="F:nucleotidyltransferase activity"/>
    <property type="evidence" value="ECO:0007669"/>
    <property type="project" value="InterPro"/>
</dbReference>
<gene>
    <name evidence="2" type="ORF">ENU21_01600</name>
</gene>
<comment type="caution">
    <text evidence="2">The sequence shown here is derived from an EMBL/GenBank/DDBJ whole genome shotgun (WGS) entry which is preliminary data.</text>
</comment>
<sequence>MSESSFEAALRAARTLLELLSQRIKVKEAYLFGSYAKGPWLKTSDVDLVVVSEDFRGMKFLERLDLINELQWKAQIKPFVEAIPLTPEEFAERLQESALLRGASKHWIRIA</sequence>
<reference evidence="2" key="1">
    <citation type="journal article" date="2020" name="mSystems">
        <title>Genome- and Community-Level Interaction Insights into Carbon Utilization and Element Cycling Functions of Hydrothermarchaeota in Hydrothermal Sediment.</title>
        <authorList>
            <person name="Zhou Z."/>
            <person name="Liu Y."/>
            <person name="Xu W."/>
            <person name="Pan J."/>
            <person name="Luo Z.H."/>
            <person name="Li M."/>
        </authorList>
    </citation>
    <scope>NUCLEOTIDE SEQUENCE</scope>
    <source>
        <strain evidence="2">SpSt-649</strain>
    </source>
</reference>
<protein>
    <submittedName>
        <fullName evidence="2">Nucleotidyltransferase domain-containing protein</fullName>
    </submittedName>
</protein>
<dbReference type="PANTHER" id="PTHR43449:SF1">
    <property type="entry name" value="POLYMERASE BETA NUCLEOTIDYLTRANSFERASE DOMAIN-CONTAINING PROTEIN"/>
    <property type="match status" value="1"/>
</dbReference>
<dbReference type="PANTHER" id="PTHR43449">
    <property type="entry name" value="NUCLEOTIDYLTRANSFERASE"/>
    <property type="match status" value="1"/>
</dbReference>
<dbReference type="InterPro" id="IPR043519">
    <property type="entry name" value="NT_sf"/>
</dbReference>